<comment type="caution">
    <text evidence="1">The sequence shown here is derived from an EMBL/GenBank/DDBJ whole genome shotgun (WGS) entry which is preliminary data.</text>
</comment>
<dbReference type="Proteomes" id="UP000806542">
    <property type="component" value="Unassembled WGS sequence"/>
</dbReference>
<dbReference type="AlphaFoldDB" id="A0A9D5R8T2"/>
<dbReference type="EMBL" id="JADCKB010000022">
    <property type="protein sequence ID" value="MBE5040751.1"/>
    <property type="molecule type" value="Genomic_DNA"/>
</dbReference>
<proteinExistence type="predicted"/>
<accession>A0A9D5R8T2</accession>
<reference evidence="1" key="1">
    <citation type="submission" date="2020-10" db="EMBL/GenBank/DDBJ databases">
        <title>ChiBAC.</title>
        <authorList>
            <person name="Zenner C."/>
            <person name="Hitch T.C.A."/>
            <person name="Clavel T."/>
        </authorList>
    </citation>
    <scope>NUCLEOTIDE SEQUENCE</scope>
    <source>
        <strain evidence="1">DSM 107454</strain>
    </source>
</reference>
<sequence>MKIKYWNVMAVLVAAIFILSGIPVSAEWSNRHADKDYRMMEILNKDGVVINKPTAQFAAKRVVNGEVADSVISDAGYDCAAAFPTLTCYVGDTLTFEDLSRDNNQGGSIVEWDWQRSGSLGDAYAIYDYNIVNNTSIYLDSPGETIFYLCVRNNVKVKTGCCDPWSENGSHQTIGTNKWFPKGAYWYFSAVRVVVKPMREAMVFVRWWDAQNNRIFHEGYVNAGQILQDADTVETSFHIDDWEGYLYSGWNVQLMDGIIQYSGTERDVGITLAGWVPEKYLNIEFYPYMATGVEVRYWDTAENTILKTELLTGEKVVKEQETTITAALTPPSGYTIKGWNVQFIDGAIQYTGTDNPVDVILNGYIPTKYLNVECSRNSGTQMIPGGGMGTGETSENENLPDPTVSIKPNGVCNGIIEWTETDSHRVPDGYTSKGKRKYRTCTHTFEYKAALTADAVITPDTLKSGYGFEVGVSCSLETTLVSNKGGCSGWGANRRALMTVKDPAKATVYLPWNMTNRLGTQSKTIGMEPNGKLKFQLPVSNVSEAGARKIYTPVELPGTEEEPVNHEFEIYISGGGIEGVEFCQKLIGRITVNGDMYSDDFSGAD</sequence>
<evidence type="ECO:0000313" key="1">
    <source>
        <dbReference type="EMBL" id="MBE5040751.1"/>
    </source>
</evidence>
<name>A0A9D5R8T2_9FIRM</name>
<evidence type="ECO:0000313" key="2">
    <source>
        <dbReference type="Proteomes" id="UP000806542"/>
    </source>
</evidence>
<gene>
    <name evidence="1" type="ORF">INF28_09800</name>
</gene>
<keyword evidence="2" id="KW-1185">Reference proteome</keyword>
<protein>
    <submittedName>
        <fullName evidence="1">Uncharacterized protein</fullName>
    </submittedName>
</protein>
<dbReference type="RefSeq" id="WP_226393306.1">
    <property type="nucleotide sequence ID" value="NZ_JADCKB010000022.1"/>
</dbReference>
<organism evidence="1 2">
    <name type="scientific">Ructibacterium gallinarum</name>
    <dbReference type="NCBI Taxonomy" id="2779355"/>
    <lineage>
        <taxon>Bacteria</taxon>
        <taxon>Bacillati</taxon>
        <taxon>Bacillota</taxon>
        <taxon>Clostridia</taxon>
        <taxon>Eubacteriales</taxon>
        <taxon>Oscillospiraceae</taxon>
        <taxon>Ructibacterium</taxon>
    </lineage>
</organism>